<evidence type="ECO:0000256" key="1">
    <source>
        <dbReference type="ARBA" id="ARBA00023002"/>
    </source>
</evidence>
<feature type="domain" description="GFO/IDH/MocA-like oxidoreductase" evidence="3">
    <location>
        <begin position="135"/>
        <end position="269"/>
    </location>
</feature>
<dbReference type="InterPro" id="IPR000683">
    <property type="entry name" value="Gfo/Idh/MocA-like_OxRdtase_N"/>
</dbReference>
<reference evidence="4 5" key="1">
    <citation type="submission" date="2019-05" db="EMBL/GenBank/DDBJ databases">
        <title>We sequenced the genome of Paenibacillus hemerocallicola KCTC 33185 for further insight into its adaptation and study the phylogeny of Paenibacillus.</title>
        <authorList>
            <person name="Narsing Rao M.P."/>
        </authorList>
    </citation>
    <scope>NUCLEOTIDE SEQUENCE [LARGE SCALE GENOMIC DNA]</scope>
    <source>
        <strain evidence="4 5">KCTC 33185</strain>
    </source>
</reference>
<dbReference type="Gene3D" id="3.40.50.720">
    <property type="entry name" value="NAD(P)-binding Rossmann-like Domain"/>
    <property type="match status" value="1"/>
</dbReference>
<dbReference type="AlphaFoldDB" id="A0A5C4SWS0"/>
<dbReference type="OrthoDB" id="2514745at2"/>
<dbReference type="Proteomes" id="UP000307943">
    <property type="component" value="Unassembled WGS sequence"/>
</dbReference>
<keyword evidence="1" id="KW-0560">Oxidoreductase</keyword>
<dbReference type="RefSeq" id="WP_139607222.1">
    <property type="nucleotide sequence ID" value="NZ_VDCQ01000089.1"/>
</dbReference>
<dbReference type="InterPro" id="IPR055170">
    <property type="entry name" value="GFO_IDH_MocA-like_dom"/>
</dbReference>
<evidence type="ECO:0000259" key="3">
    <source>
        <dbReference type="Pfam" id="PF22725"/>
    </source>
</evidence>
<gene>
    <name evidence="4" type="ORF">FE784_36760</name>
</gene>
<dbReference type="PANTHER" id="PTHR43818">
    <property type="entry name" value="BCDNA.GH03377"/>
    <property type="match status" value="1"/>
</dbReference>
<dbReference type="InterPro" id="IPR036291">
    <property type="entry name" value="NAD(P)-bd_dom_sf"/>
</dbReference>
<dbReference type="InterPro" id="IPR050463">
    <property type="entry name" value="Gfo/Idh/MocA_oxidrdct_glycsds"/>
</dbReference>
<keyword evidence="5" id="KW-1185">Reference proteome</keyword>
<name>A0A5C4SWS0_9BACL</name>
<protein>
    <submittedName>
        <fullName evidence="4">Gfo/Idh/MocA family oxidoreductase</fullName>
    </submittedName>
</protein>
<accession>A0A5C4SWS0</accession>
<dbReference type="Pfam" id="PF22725">
    <property type="entry name" value="GFO_IDH_MocA_C3"/>
    <property type="match status" value="1"/>
</dbReference>
<dbReference type="SUPFAM" id="SSF55347">
    <property type="entry name" value="Glyceraldehyde-3-phosphate dehydrogenase-like, C-terminal domain"/>
    <property type="match status" value="1"/>
</dbReference>
<comment type="caution">
    <text evidence="4">The sequence shown here is derived from an EMBL/GenBank/DDBJ whole genome shotgun (WGS) entry which is preliminary data.</text>
</comment>
<organism evidence="4 5">
    <name type="scientific">Paenibacillus hemerocallicola</name>
    <dbReference type="NCBI Taxonomy" id="1172614"/>
    <lineage>
        <taxon>Bacteria</taxon>
        <taxon>Bacillati</taxon>
        <taxon>Bacillota</taxon>
        <taxon>Bacilli</taxon>
        <taxon>Bacillales</taxon>
        <taxon>Paenibacillaceae</taxon>
        <taxon>Paenibacillus</taxon>
    </lineage>
</organism>
<dbReference type="EMBL" id="VDCQ01000089">
    <property type="protein sequence ID" value="TNJ59884.1"/>
    <property type="molecule type" value="Genomic_DNA"/>
</dbReference>
<dbReference type="GO" id="GO:0016491">
    <property type="term" value="F:oxidoreductase activity"/>
    <property type="evidence" value="ECO:0007669"/>
    <property type="project" value="UniProtKB-KW"/>
</dbReference>
<dbReference type="Pfam" id="PF01408">
    <property type="entry name" value="GFO_IDH_MocA"/>
    <property type="match status" value="1"/>
</dbReference>
<proteinExistence type="predicted"/>
<dbReference type="SUPFAM" id="SSF51735">
    <property type="entry name" value="NAD(P)-binding Rossmann-fold domains"/>
    <property type="match status" value="1"/>
</dbReference>
<feature type="domain" description="Gfo/Idh/MocA-like oxidoreductase N-terminal" evidence="2">
    <location>
        <begin position="10"/>
        <end position="114"/>
    </location>
</feature>
<evidence type="ECO:0000313" key="5">
    <source>
        <dbReference type="Proteomes" id="UP000307943"/>
    </source>
</evidence>
<dbReference type="GO" id="GO:0000166">
    <property type="term" value="F:nucleotide binding"/>
    <property type="evidence" value="ECO:0007669"/>
    <property type="project" value="InterPro"/>
</dbReference>
<sequence length="356" mass="37984">MTVTKTVSLGYIGCGVMGRVYMKAAEALPIVRSAAVVDLDMEAARQAAETFGIGCVHASADDLLADPAIDAVVLALPASARTGLAIRAFRAGKHVLTEKPVAMNADEVRRMIAARGDLIAGCCSARLRCQDSAETVERIVASGRLGDIRVIRSCWQTALKPLQPGQTPPTWRLSTAINGGGNLANLGSYALDYLLGVTGWRMVPEQVFARTWGVPAPFLDQVAPGSDAESLTTAMVTFQGGTTLLLEQGELRVGPHETAWQITGTLGTLSFCILPKTQAIVLHEYVDGAVREEIVWEGTGTFAEMQGRLLEDFAEAVAYRRPPKTTLEQALVVRELLDAIYASASLGHSVETHPIG</sequence>
<evidence type="ECO:0000259" key="2">
    <source>
        <dbReference type="Pfam" id="PF01408"/>
    </source>
</evidence>
<evidence type="ECO:0000313" key="4">
    <source>
        <dbReference type="EMBL" id="TNJ59884.1"/>
    </source>
</evidence>
<dbReference type="PANTHER" id="PTHR43818:SF11">
    <property type="entry name" value="BCDNA.GH03377"/>
    <property type="match status" value="1"/>
</dbReference>
<dbReference type="Gene3D" id="3.30.360.10">
    <property type="entry name" value="Dihydrodipicolinate Reductase, domain 2"/>
    <property type="match status" value="1"/>
</dbReference>